<comment type="caution">
    <text evidence="1">The sequence shown here is derived from an EMBL/GenBank/DDBJ whole genome shotgun (WGS) entry which is preliminary data.</text>
</comment>
<evidence type="ECO:0000313" key="1">
    <source>
        <dbReference type="EMBL" id="RKS98237.1"/>
    </source>
</evidence>
<dbReference type="EMBL" id="RBXB01000002">
    <property type="protein sequence ID" value="RKS98237.1"/>
    <property type="molecule type" value="Genomic_DNA"/>
</dbReference>
<evidence type="ECO:0000313" key="2">
    <source>
        <dbReference type="Proteomes" id="UP000272428"/>
    </source>
</evidence>
<name>A0A495SDH4_9FLAO</name>
<gene>
    <name evidence="1" type="ORF">BCF58_2378</name>
</gene>
<dbReference type="Proteomes" id="UP000272428">
    <property type="component" value="Unassembled WGS sequence"/>
</dbReference>
<sequence>MKNIFEFIAKNAPLVKHYANLIIHAIDMLDGVQNWRKDNPPPKVK</sequence>
<dbReference type="AlphaFoldDB" id="A0A495SDH4"/>
<keyword evidence="2" id="KW-1185">Reference proteome</keyword>
<protein>
    <submittedName>
        <fullName evidence="1">Uncharacterized protein</fullName>
    </submittedName>
</protein>
<organism evidence="1 2">
    <name type="scientific">Chryseobacterium defluvii</name>
    <dbReference type="NCBI Taxonomy" id="160396"/>
    <lineage>
        <taxon>Bacteria</taxon>
        <taxon>Pseudomonadati</taxon>
        <taxon>Bacteroidota</taxon>
        <taxon>Flavobacteriia</taxon>
        <taxon>Flavobacteriales</taxon>
        <taxon>Weeksellaceae</taxon>
        <taxon>Chryseobacterium group</taxon>
        <taxon>Chryseobacterium</taxon>
    </lineage>
</organism>
<accession>A0A495SDH4</accession>
<proteinExistence type="predicted"/>
<reference evidence="1 2" key="1">
    <citation type="submission" date="2018-10" db="EMBL/GenBank/DDBJ databases">
        <title>Genomic Encyclopedia of Archaeal and Bacterial Type Strains, Phase II (KMG-II): from individual species to whole genera.</title>
        <authorList>
            <person name="Goeker M."/>
        </authorList>
    </citation>
    <scope>NUCLEOTIDE SEQUENCE [LARGE SCALE GENOMIC DNA]</scope>
    <source>
        <strain evidence="1 2">DSM 14219</strain>
    </source>
</reference>
<dbReference type="RefSeq" id="WP_170149010.1">
    <property type="nucleotide sequence ID" value="NZ_RBXB01000002.1"/>
</dbReference>